<accession>A0ACB8Z2D0</accession>
<dbReference type="Proteomes" id="UP001055879">
    <property type="component" value="Linkage Group LG11"/>
</dbReference>
<proteinExistence type="predicted"/>
<evidence type="ECO:0000313" key="2">
    <source>
        <dbReference type="Proteomes" id="UP001055879"/>
    </source>
</evidence>
<sequence length="542" mass="60509">MNSSVTNIDSTVAVVVDDDISIAIVDDHPPLRVVEMNSSVTNIDTVAVVVDDISIAIVDDHPSSIPVTLMPSQSVAARLIALFGDLWTKYYPVAGEEFGENQPLMPSVIPQSFIVGAFLALLQIKSQPNAEFPFETHPRTMTVCVISLLIYAFVSAAEHIFSRWRTNRTSTYTNFTRWVTPRVTGTFSSALLLIPMEHVAAPRRRQWTDPEPTFRLFAYILLGVMIIKACKQARLPSEFVTPSRAFILLAYSLLMYALASGIYAVSRGRIYVIARWVKAVSACLMLAFMSYLTPPAKRLEIIRCRLEQQFPALCLPLFNALESCTSRLYKQQNRAKMKLCRASFQLQKSTDVGRVRDGKSCNLLDPPPNGSSGNNQMSRRRLHNHMLPPELLPSITQKSSLTPAAVTNGPRIQTAPAVANLRWETLLRSTFSSPPNRPVIWKTKCHLGIQTPSPPPQPQATTDQQEQKPPHGWVMAHMHAFRNTIFDAARNYGEGRSFNKVPNSLRLCSWRPSGWSGSSRLPETMSFLLKPTAYKPVSLRSS</sequence>
<comment type="caution">
    <text evidence="1">The sequence shown here is derived from an EMBL/GenBank/DDBJ whole genome shotgun (WGS) entry which is preliminary data.</text>
</comment>
<protein>
    <submittedName>
        <fullName evidence="1">Uncharacterized protein</fullName>
    </submittedName>
</protein>
<reference evidence="1 2" key="2">
    <citation type="journal article" date="2022" name="Mol. Ecol. Resour.">
        <title>The genomes of chicory, endive, great burdock and yacon provide insights into Asteraceae paleo-polyploidization history and plant inulin production.</title>
        <authorList>
            <person name="Fan W."/>
            <person name="Wang S."/>
            <person name="Wang H."/>
            <person name="Wang A."/>
            <person name="Jiang F."/>
            <person name="Liu H."/>
            <person name="Zhao H."/>
            <person name="Xu D."/>
            <person name="Zhang Y."/>
        </authorList>
    </citation>
    <scope>NUCLEOTIDE SEQUENCE [LARGE SCALE GENOMIC DNA]</scope>
    <source>
        <strain evidence="2">cv. Niubang</strain>
    </source>
</reference>
<evidence type="ECO:0000313" key="1">
    <source>
        <dbReference type="EMBL" id="KAI3691621.1"/>
    </source>
</evidence>
<reference evidence="2" key="1">
    <citation type="journal article" date="2022" name="Mol. Ecol. Resour.">
        <title>The genomes of chicory, endive, great burdock and yacon provide insights into Asteraceae palaeo-polyploidization history and plant inulin production.</title>
        <authorList>
            <person name="Fan W."/>
            <person name="Wang S."/>
            <person name="Wang H."/>
            <person name="Wang A."/>
            <person name="Jiang F."/>
            <person name="Liu H."/>
            <person name="Zhao H."/>
            <person name="Xu D."/>
            <person name="Zhang Y."/>
        </authorList>
    </citation>
    <scope>NUCLEOTIDE SEQUENCE [LARGE SCALE GENOMIC DNA]</scope>
    <source>
        <strain evidence="2">cv. Niubang</strain>
    </source>
</reference>
<keyword evidence="2" id="KW-1185">Reference proteome</keyword>
<gene>
    <name evidence="1" type="ORF">L6452_31418</name>
</gene>
<dbReference type="EMBL" id="CM042057">
    <property type="protein sequence ID" value="KAI3691621.1"/>
    <property type="molecule type" value="Genomic_DNA"/>
</dbReference>
<name>A0ACB8Z2D0_ARCLA</name>
<organism evidence="1 2">
    <name type="scientific">Arctium lappa</name>
    <name type="common">Greater burdock</name>
    <name type="synonym">Lappa major</name>
    <dbReference type="NCBI Taxonomy" id="4217"/>
    <lineage>
        <taxon>Eukaryota</taxon>
        <taxon>Viridiplantae</taxon>
        <taxon>Streptophyta</taxon>
        <taxon>Embryophyta</taxon>
        <taxon>Tracheophyta</taxon>
        <taxon>Spermatophyta</taxon>
        <taxon>Magnoliopsida</taxon>
        <taxon>eudicotyledons</taxon>
        <taxon>Gunneridae</taxon>
        <taxon>Pentapetalae</taxon>
        <taxon>asterids</taxon>
        <taxon>campanulids</taxon>
        <taxon>Asterales</taxon>
        <taxon>Asteraceae</taxon>
        <taxon>Carduoideae</taxon>
        <taxon>Cardueae</taxon>
        <taxon>Arctiinae</taxon>
        <taxon>Arctium</taxon>
    </lineage>
</organism>